<protein>
    <submittedName>
        <fullName evidence="4">Uncharacterized protein</fullName>
    </submittedName>
</protein>
<evidence type="ECO:0000256" key="1">
    <source>
        <dbReference type="SAM" id="MobiDB-lite"/>
    </source>
</evidence>
<keyword evidence="2" id="KW-1133">Transmembrane helix</keyword>
<accession>A0A378SVU8</accession>
<reference evidence="4 5" key="1">
    <citation type="submission" date="2018-06" db="EMBL/GenBank/DDBJ databases">
        <authorList>
            <consortium name="Pathogen Informatics"/>
            <person name="Doyle S."/>
        </authorList>
    </citation>
    <scope>NUCLEOTIDE SEQUENCE [LARGE SCALE GENOMIC DNA]</scope>
    <source>
        <strain evidence="4 5">NCTC10742</strain>
    </source>
</reference>
<feature type="chain" id="PRO_5016813358" evidence="3">
    <location>
        <begin position="28"/>
        <end position="371"/>
    </location>
</feature>
<feature type="compositionally biased region" description="Acidic residues" evidence="1">
    <location>
        <begin position="87"/>
        <end position="105"/>
    </location>
</feature>
<feature type="transmembrane region" description="Helical" evidence="2">
    <location>
        <begin position="329"/>
        <end position="352"/>
    </location>
</feature>
<dbReference type="AlphaFoldDB" id="A0A378SVU8"/>
<dbReference type="RefSeq" id="WP_115328632.1">
    <property type="nucleotide sequence ID" value="NZ_JACKST010000008.1"/>
</dbReference>
<gene>
    <name evidence="4" type="ORF">NCTC10742_05478</name>
</gene>
<sequence length="371" mass="36945">MNGPTQRTFAVAGVLALSLVFGGTAVAAPVWADPGSETSGQDSGNTGSTADTGSEPSGSGSVETDPAETDPAETDPDETGSGKTGSDETDPDETGGGVTDEEPDELPVRTPDDEERSDPVPVRSGGSTARINGRYGPLAPGPQNSIYSNSIEIPWFRLPAAGEIAPGSWPSAANFYGTLVVPVPSLSEYLRALRVAILPAPPPPGPAFRTQQEAPVADAFSGTTGGGDGSGGAAVSEPVVVRAPLVTVPRSTTVAGRPTRIPTEVTASGAAPAITQPGVAGVRTPAIRGSVASTPGAAVPLQSGPAAGQSTRAGLFARGGAANATLAEIAAVALPGVAGLLFLTVGGGMIGYRQANSVRFIRTTGAERFLA</sequence>
<evidence type="ECO:0000313" key="4">
    <source>
        <dbReference type="EMBL" id="STZ46208.1"/>
    </source>
</evidence>
<proteinExistence type="predicted"/>
<keyword evidence="3" id="KW-0732">Signal</keyword>
<dbReference type="Proteomes" id="UP000254291">
    <property type="component" value="Unassembled WGS sequence"/>
</dbReference>
<organism evidence="4 5">
    <name type="scientific">Mycolicibacterium gilvum</name>
    <dbReference type="NCBI Taxonomy" id="1804"/>
    <lineage>
        <taxon>Bacteria</taxon>
        <taxon>Bacillati</taxon>
        <taxon>Actinomycetota</taxon>
        <taxon>Actinomycetes</taxon>
        <taxon>Mycobacteriales</taxon>
        <taxon>Mycobacteriaceae</taxon>
        <taxon>Mycolicibacterium</taxon>
    </lineage>
</organism>
<evidence type="ECO:0000313" key="5">
    <source>
        <dbReference type="Proteomes" id="UP000254291"/>
    </source>
</evidence>
<feature type="signal peptide" evidence="3">
    <location>
        <begin position="1"/>
        <end position="27"/>
    </location>
</feature>
<feature type="compositionally biased region" description="Acidic residues" evidence="1">
    <location>
        <begin position="65"/>
        <end position="78"/>
    </location>
</feature>
<evidence type="ECO:0000256" key="3">
    <source>
        <dbReference type="SAM" id="SignalP"/>
    </source>
</evidence>
<keyword evidence="2" id="KW-0812">Transmembrane</keyword>
<keyword evidence="2" id="KW-0472">Membrane</keyword>
<evidence type="ECO:0000256" key="2">
    <source>
        <dbReference type="SAM" id="Phobius"/>
    </source>
</evidence>
<feature type="compositionally biased region" description="Polar residues" evidence="1">
    <location>
        <begin position="36"/>
        <end position="62"/>
    </location>
</feature>
<feature type="region of interest" description="Disordered" evidence="1">
    <location>
        <begin position="32"/>
        <end position="142"/>
    </location>
</feature>
<name>A0A378SVU8_9MYCO</name>
<dbReference type="EMBL" id="UGQM01000001">
    <property type="protein sequence ID" value="STZ46208.1"/>
    <property type="molecule type" value="Genomic_DNA"/>
</dbReference>